<dbReference type="AlphaFoldDB" id="A0AAV5GJJ2"/>
<reference evidence="2 3" key="1">
    <citation type="submission" date="2021-12" db="EMBL/GenBank/DDBJ databases">
        <title>High titer production of polyol ester of fatty acids by Rhodotorula paludigena BS15 towards product separation-free biomass refinery.</title>
        <authorList>
            <person name="Mano J."/>
            <person name="Ono H."/>
            <person name="Tanaka T."/>
            <person name="Naito K."/>
            <person name="Sushida H."/>
            <person name="Ike M."/>
            <person name="Tokuyasu K."/>
            <person name="Kitaoka M."/>
        </authorList>
    </citation>
    <scope>NUCLEOTIDE SEQUENCE [LARGE SCALE GENOMIC DNA]</scope>
    <source>
        <strain evidence="2 3">BS15</strain>
    </source>
</reference>
<protein>
    <submittedName>
        <fullName evidence="2">Uncharacterized protein</fullName>
    </submittedName>
</protein>
<sequence length="529" mass="59454">MSAEGSGTSEGPRRSTRLGAKRPRDSSAGETEVEGVDGETEDDLPMAKKPRVAKKKKREKKKRSRKGKEKATTEDELDSDASHSSADETPTYEIPDEKGRIGGDTRTWLPLVGDVDKENSDAQAIFAPFPETADSRISYDLFLMLAGRTYPDPAAPVVDLPASQDALDSVRDWVSKRRSRKDEPSVILLRLPFTWAEYKDNQQKISRDELAHFVGDWRLETSDGVVMALHITNVYGRLLGDDNEALRLVKEFGDWMEMAMREKGGPWHPDRDQTRHDGVAIQADPDRQGASHLTWWSMIGYGSFIEKYDLTPELRTAKGRRFAKELAERLALTMEIQHRLLYAIDPEQYKKMREEFDTKLRDGPLCDVLPSPWLLSQGYAITHNVGSQEHCDTKDAIKLLTAMTVFGAFEGGRLTLGDLGIESEYRPGDFLWLLSRDVRHAIAPIDGVRHGLMGLWREDLIQLSSEGIDWEHIKAGKEPRFGPTSADLEAQRKADEAAIEGSSRGKPTKKAKTVKKPTRKGKERAVEDE</sequence>
<accession>A0AAV5GJJ2</accession>
<dbReference type="Gene3D" id="3.60.130.30">
    <property type="match status" value="1"/>
</dbReference>
<evidence type="ECO:0000256" key="1">
    <source>
        <dbReference type="SAM" id="MobiDB-lite"/>
    </source>
</evidence>
<keyword evidence="3" id="KW-1185">Reference proteome</keyword>
<evidence type="ECO:0000313" key="3">
    <source>
        <dbReference type="Proteomes" id="UP001342314"/>
    </source>
</evidence>
<feature type="compositionally biased region" description="Basic residues" evidence="1">
    <location>
        <begin position="506"/>
        <end position="522"/>
    </location>
</feature>
<feature type="compositionally biased region" description="Acidic residues" evidence="1">
    <location>
        <begin position="31"/>
        <end position="44"/>
    </location>
</feature>
<comment type="caution">
    <text evidence="2">The sequence shown here is derived from an EMBL/GenBank/DDBJ whole genome shotgun (WGS) entry which is preliminary data.</text>
</comment>
<feature type="region of interest" description="Disordered" evidence="1">
    <location>
        <begin position="479"/>
        <end position="529"/>
    </location>
</feature>
<evidence type="ECO:0000313" key="2">
    <source>
        <dbReference type="EMBL" id="GJN88853.1"/>
    </source>
</evidence>
<organism evidence="2 3">
    <name type="scientific">Rhodotorula paludigena</name>
    <dbReference type="NCBI Taxonomy" id="86838"/>
    <lineage>
        <taxon>Eukaryota</taxon>
        <taxon>Fungi</taxon>
        <taxon>Dikarya</taxon>
        <taxon>Basidiomycota</taxon>
        <taxon>Pucciniomycotina</taxon>
        <taxon>Microbotryomycetes</taxon>
        <taxon>Sporidiobolales</taxon>
        <taxon>Sporidiobolaceae</taxon>
        <taxon>Rhodotorula</taxon>
    </lineage>
</organism>
<feature type="compositionally biased region" description="Basic residues" evidence="1">
    <location>
        <begin position="48"/>
        <end position="68"/>
    </location>
</feature>
<dbReference type="Proteomes" id="UP001342314">
    <property type="component" value="Unassembled WGS sequence"/>
</dbReference>
<proteinExistence type="predicted"/>
<name>A0AAV5GJJ2_9BASI</name>
<dbReference type="EMBL" id="BQKY01000003">
    <property type="protein sequence ID" value="GJN88853.1"/>
    <property type="molecule type" value="Genomic_DNA"/>
</dbReference>
<gene>
    <name evidence="2" type="ORF">Rhopal_001824-T1</name>
</gene>
<feature type="region of interest" description="Disordered" evidence="1">
    <location>
        <begin position="1"/>
        <end position="105"/>
    </location>
</feature>